<evidence type="ECO:0000313" key="2">
    <source>
        <dbReference type="Proteomes" id="UP000244336"/>
    </source>
</evidence>
<dbReference type="EMBL" id="CM009757">
    <property type="protein sequence ID" value="PUZ41028.1"/>
    <property type="molecule type" value="Genomic_DNA"/>
</dbReference>
<keyword evidence="2" id="KW-1185">Reference proteome</keyword>
<reference evidence="1 2" key="1">
    <citation type="submission" date="2018-04" db="EMBL/GenBank/DDBJ databases">
        <title>WGS assembly of Panicum hallii var. hallii HAL2.</title>
        <authorList>
            <person name="Lovell J."/>
            <person name="Jenkins J."/>
            <person name="Lowry D."/>
            <person name="Mamidi S."/>
            <person name="Sreedasyam A."/>
            <person name="Weng X."/>
            <person name="Barry K."/>
            <person name="Bonette J."/>
            <person name="Campitelli B."/>
            <person name="Daum C."/>
            <person name="Gordon S."/>
            <person name="Gould B."/>
            <person name="Lipzen A."/>
            <person name="MacQueen A."/>
            <person name="Palacio-Mejia J."/>
            <person name="Plott C."/>
            <person name="Shakirov E."/>
            <person name="Shu S."/>
            <person name="Yoshinaga Y."/>
            <person name="Zane M."/>
            <person name="Rokhsar D."/>
            <person name="Grimwood J."/>
            <person name="Schmutz J."/>
            <person name="Juenger T."/>
        </authorList>
    </citation>
    <scope>NUCLEOTIDE SEQUENCE [LARGE SCALE GENOMIC DNA]</scope>
    <source>
        <strain evidence="2">cv. HAL2</strain>
    </source>
</reference>
<gene>
    <name evidence="1" type="ORF">GQ55_9G470600</name>
</gene>
<dbReference type="Proteomes" id="UP000244336">
    <property type="component" value="Chromosome 9"/>
</dbReference>
<proteinExistence type="predicted"/>
<organism evidence="1 2">
    <name type="scientific">Panicum hallii var. hallii</name>
    <dbReference type="NCBI Taxonomy" id="1504633"/>
    <lineage>
        <taxon>Eukaryota</taxon>
        <taxon>Viridiplantae</taxon>
        <taxon>Streptophyta</taxon>
        <taxon>Embryophyta</taxon>
        <taxon>Tracheophyta</taxon>
        <taxon>Spermatophyta</taxon>
        <taxon>Magnoliopsida</taxon>
        <taxon>Liliopsida</taxon>
        <taxon>Poales</taxon>
        <taxon>Poaceae</taxon>
        <taxon>PACMAD clade</taxon>
        <taxon>Panicoideae</taxon>
        <taxon>Panicodae</taxon>
        <taxon>Paniceae</taxon>
        <taxon>Panicinae</taxon>
        <taxon>Panicum</taxon>
        <taxon>Panicum sect. Panicum</taxon>
    </lineage>
</organism>
<name>A0A2T7CCH9_9POAL</name>
<sequence>MTGIARAPSSPATTSSELGSLLRYLSGTCCWSSTPPLQASASTCTLATGRDPAALASAIGIPSGAPAAAPPPPASPGVFQDLLDADGDVETMAMWRNVKGASAKVVVLFRCLLNVATSESEGQSFSRWRRGNRENWNGLPEVVGSKLRQFLFTENLQQLRRSYTGQFQSSEFSSLGRSNDCGYQHSRMIQFSLGPSVAGPLLVG</sequence>
<dbReference type="Gramene" id="PUZ41028">
    <property type="protein sequence ID" value="PUZ41028"/>
    <property type="gene ID" value="GQ55_9G470600"/>
</dbReference>
<accession>A0A2T7CCH9</accession>
<evidence type="ECO:0000313" key="1">
    <source>
        <dbReference type="EMBL" id="PUZ41028.1"/>
    </source>
</evidence>
<protein>
    <submittedName>
        <fullName evidence="1">Uncharacterized protein</fullName>
    </submittedName>
</protein>
<dbReference type="AlphaFoldDB" id="A0A2T7CCH9"/>